<keyword evidence="4" id="KW-0238">DNA-binding</keyword>
<dbReference type="PANTHER" id="PTHR35604">
    <property type="entry name" value="TRANSPOSASE INSH FOR INSERTION SEQUENCE ELEMENT IS5A-RELATED"/>
    <property type="match status" value="1"/>
</dbReference>
<proteinExistence type="inferred from homology"/>
<evidence type="ECO:0000313" key="9">
    <source>
        <dbReference type="EMBL" id="ABO59112.1"/>
    </source>
</evidence>
<reference evidence="9" key="4">
    <citation type="submission" date="2007-03" db="EMBL/GenBank/DDBJ databases">
        <title>Complete sequence of Chromosome3 of Burkholderia vietnamiensis G4.</title>
        <authorList>
            <consortium name="US DOE Joint Genome Institute"/>
            <person name="Copeland A."/>
            <person name="Lucas S."/>
            <person name="Lapidus A."/>
            <person name="Barry K."/>
            <person name="Detter J.C."/>
            <person name="Glavina del Rio T."/>
            <person name="Hammon N."/>
            <person name="Israni S."/>
            <person name="Dalin E."/>
            <person name="Tice H."/>
            <person name="Pitluck S."/>
            <person name="Chain P."/>
            <person name="Malfatti S."/>
            <person name="Shin M."/>
            <person name="Vergez L."/>
            <person name="Schmutz J."/>
            <person name="Larimer F."/>
            <person name="Land M."/>
            <person name="Hauser L."/>
            <person name="Kyrpides N."/>
            <person name="Tiedje J."/>
            <person name="Richardson P."/>
        </authorList>
    </citation>
    <scope>NUCLEOTIDE SEQUENCE</scope>
    <source>
        <strain evidence="9">G4</strain>
    </source>
</reference>
<dbReference type="Pfam" id="PF05598">
    <property type="entry name" value="DUF772"/>
    <property type="match status" value="1"/>
</dbReference>
<dbReference type="AlphaFoldDB" id="A4JH62"/>
<dbReference type="Proteomes" id="UP000002287">
    <property type="component" value="Chromosome 3"/>
</dbReference>
<comment type="function">
    <text evidence="1">Involved in the transposition of the insertion sequence IS5.</text>
</comment>
<sequence length="331" mass="37384">MMKRQMSFAEAESAGKKRVTRRQRFLDEMEKLVPWPRLLTAIEPYYPKGERGRRPIGLERMLRIYFLQQWYGLSDEGLEDALYDSIAMRAFAGIDLAVENVPDATTLLKFRRLLLEHDLTRKLFDEIGISLCERGLMMKEGTLVDATIIEAPSSTKNAEKSRDPEMHQTKKGNAWHFGMKAHLGVDADSGLVHSVVGTAANVSDVSQAHALLHGHEEEAFGDAGYIGVDKRDEMNGKLVKWRVAAKRGKIKAMQDGPLKDLVTTVERTKAQIRARVEHPFHIVKNLFRYRKVRYKGLAKNTAQLFSLFALANLVIVRNRLRSAHGSSPSCA</sequence>
<feature type="domain" description="Transposase IS4-like" evidence="6">
    <location>
        <begin position="139"/>
        <end position="313"/>
    </location>
</feature>
<dbReference type="NCBIfam" id="NF033581">
    <property type="entry name" value="transpos_IS5_4"/>
    <property type="match status" value="1"/>
</dbReference>
<evidence type="ECO:0000313" key="10">
    <source>
        <dbReference type="Proteomes" id="UP000002287"/>
    </source>
</evidence>
<dbReference type="PANTHER" id="PTHR35604:SF2">
    <property type="entry name" value="TRANSPOSASE INSH FOR INSERTION SEQUENCE ELEMENT IS5A-RELATED"/>
    <property type="match status" value="1"/>
</dbReference>
<dbReference type="InterPro" id="IPR008490">
    <property type="entry name" value="Transposase_InsH_N"/>
</dbReference>
<reference evidence="10" key="1">
    <citation type="submission" date="2007-03" db="EMBL/GenBank/DDBJ databases">
        <title>Complete sequence of chromosome 1 of Burkholderia vietnamiensis G4.</title>
        <authorList>
            <consortium name="US DOE Joint Genome Institute"/>
            <person name="Copeland A."/>
            <person name="Lucas S."/>
            <person name="Lapidus A."/>
            <person name="Barry K."/>
            <person name="Detter J.C."/>
            <person name="Glavina del Rio T."/>
            <person name="Hammon N."/>
            <person name="Israni S."/>
            <person name="Dalin E."/>
            <person name="Tice H."/>
            <person name="Pitluck S."/>
            <person name="Chain P."/>
            <person name="Malfatti S."/>
            <person name="Shin M."/>
            <person name="Vergez L."/>
            <person name="Schmutz J."/>
            <person name="Larimer F."/>
            <person name="Land M."/>
            <person name="Hauser L."/>
            <person name="Kyrpides N."/>
            <person name="Tiedje J."/>
            <person name="Richardson P."/>
        </authorList>
    </citation>
    <scope>NUCLEOTIDE SEQUENCE [LARGE SCALE GENOMIC DNA]</scope>
    <source>
        <strain evidence="10">G4 / LMG 22486</strain>
    </source>
</reference>
<name>A4JH62_BURVG</name>
<dbReference type="GO" id="GO:0004803">
    <property type="term" value="F:transposase activity"/>
    <property type="evidence" value="ECO:0007669"/>
    <property type="project" value="InterPro"/>
</dbReference>
<evidence type="ECO:0000259" key="6">
    <source>
        <dbReference type="Pfam" id="PF01609"/>
    </source>
</evidence>
<dbReference type="HOGENOM" id="CLU_049873_1_2_4"/>
<accession>A4JH62</accession>
<dbReference type="KEGG" id="bvi:Bcep1808_2620"/>
<dbReference type="EMBL" id="CP000614">
    <property type="protein sequence ID" value="ABO55615.1"/>
    <property type="molecule type" value="Genomic_DNA"/>
</dbReference>
<evidence type="ECO:0000256" key="1">
    <source>
        <dbReference type="ARBA" id="ARBA00003544"/>
    </source>
</evidence>
<organism evidence="8 10">
    <name type="scientific">Burkholderia vietnamiensis (strain G4 / LMG 22486)</name>
    <name type="common">Burkholderia cepacia (strain R1808)</name>
    <dbReference type="NCBI Taxonomy" id="269482"/>
    <lineage>
        <taxon>Bacteria</taxon>
        <taxon>Pseudomonadati</taxon>
        <taxon>Pseudomonadota</taxon>
        <taxon>Betaproteobacteria</taxon>
        <taxon>Burkholderiales</taxon>
        <taxon>Burkholderiaceae</taxon>
        <taxon>Burkholderia</taxon>
        <taxon>Burkholderia cepacia complex</taxon>
    </lineage>
</organism>
<evidence type="ECO:0000259" key="7">
    <source>
        <dbReference type="Pfam" id="PF05598"/>
    </source>
</evidence>
<evidence type="ECO:0000256" key="2">
    <source>
        <dbReference type="ARBA" id="ARBA00010075"/>
    </source>
</evidence>
<evidence type="ECO:0000256" key="3">
    <source>
        <dbReference type="ARBA" id="ARBA00022578"/>
    </source>
</evidence>
<dbReference type="KEGG" id="bvi:Bcep1808_6204"/>
<dbReference type="EMBL" id="CP000616">
    <property type="protein sequence ID" value="ABO59112.1"/>
    <property type="molecule type" value="Genomic_DNA"/>
</dbReference>
<keyword evidence="3" id="KW-0815">Transposition</keyword>
<dbReference type="GO" id="GO:0003677">
    <property type="term" value="F:DNA binding"/>
    <property type="evidence" value="ECO:0007669"/>
    <property type="project" value="UniProtKB-KW"/>
</dbReference>
<evidence type="ECO:0000256" key="4">
    <source>
        <dbReference type="ARBA" id="ARBA00023125"/>
    </source>
</evidence>
<dbReference type="InterPro" id="IPR002559">
    <property type="entry name" value="Transposase_11"/>
</dbReference>
<dbReference type="InterPro" id="IPR047959">
    <property type="entry name" value="Transpos_IS5"/>
</dbReference>
<evidence type="ECO:0000313" key="8">
    <source>
        <dbReference type="EMBL" id="ABO55615.1"/>
    </source>
</evidence>
<gene>
    <name evidence="8" type="ordered locus">Bcep1808_2620</name>
    <name evidence="9" type="ordered locus">Bcep1808_6204</name>
</gene>
<feature type="domain" description="Transposase InsH N-terminal" evidence="7">
    <location>
        <begin position="17"/>
        <end position="112"/>
    </location>
</feature>
<dbReference type="Proteomes" id="UP000002287">
    <property type="component" value="Chromosome 1"/>
</dbReference>
<reference evidence="10" key="2">
    <citation type="submission" date="2007-03" db="EMBL/GenBank/DDBJ databases">
        <title>Complete sequence of chromosome 3 of Burkholderia vietnamiensis G4.</title>
        <authorList>
            <consortium name="US DOE Joint Genome Institute"/>
            <person name="Copeland A."/>
            <person name="Lucas S."/>
            <person name="Lapidus A."/>
            <person name="Barry K."/>
            <person name="Detter J.C."/>
            <person name="Glavina del Rio T."/>
            <person name="Hammon N."/>
            <person name="Israni S."/>
            <person name="Dalin E."/>
            <person name="Tice H."/>
            <person name="Pitluck S."/>
            <person name="Chain P."/>
            <person name="Malfatti S."/>
            <person name="Shin M."/>
            <person name="Vergez L."/>
            <person name="Schmutz J."/>
            <person name="Larimer F."/>
            <person name="Land M."/>
            <person name="Hauser L."/>
            <person name="Kyrpides N."/>
            <person name="Tiedje J."/>
            <person name="Richardson P."/>
        </authorList>
    </citation>
    <scope>NUCLEOTIDE SEQUENCE [LARGE SCALE GENOMIC DNA]</scope>
    <source>
        <strain evidence="10">G4 / LMG 22486</strain>
    </source>
</reference>
<dbReference type="eggNOG" id="COG3039">
    <property type="taxonomic scope" value="Bacteria"/>
</dbReference>
<dbReference type="Pfam" id="PF01609">
    <property type="entry name" value="DDE_Tnp_1"/>
    <property type="match status" value="1"/>
</dbReference>
<evidence type="ECO:0000256" key="5">
    <source>
        <dbReference type="ARBA" id="ARBA00023172"/>
    </source>
</evidence>
<dbReference type="GO" id="GO:0006313">
    <property type="term" value="P:DNA transposition"/>
    <property type="evidence" value="ECO:0007669"/>
    <property type="project" value="InterPro"/>
</dbReference>
<comment type="similarity">
    <text evidence="2">Belongs to the transposase 11 family.</text>
</comment>
<keyword evidence="5" id="KW-0233">DNA recombination</keyword>
<reference evidence="8" key="3">
    <citation type="submission" date="2007-03" db="EMBL/GenBank/DDBJ databases">
        <title>Complete sequence of Chromosome1 of Burkholderia vietnamiensis G4.</title>
        <authorList>
            <consortium name="US DOE Joint Genome Institute"/>
            <person name="Copeland A."/>
            <person name="Lucas S."/>
            <person name="Lapidus A."/>
            <person name="Barry K."/>
            <person name="Detter J.C."/>
            <person name="Glavina del Rio T."/>
            <person name="Hammon N."/>
            <person name="Israni S."/>
            <person name="Dalin E."/>
            <person name="Tice H."/>
            <person name="Pitluck S."/>
            <person name="Chain P."/>
            <person name="Malfatti S."/>
            <person name="Shin M."/>
            <person name="Vergez L."/>
            <person name="Schmutz J."/>
            <person name="Larimer F."/>
            <person name="Land M."/>
            <person name="Hauser L."/>
            <person name="Kyrpides N."/>
            <person name="Tiedje J."/>
            <person name="Richardson P."/>
        </authorList>
    </citation>
    <scope>NUCLEOTIDE SEQUENCE</scope>
    <source>
        <strain evidence="8">G4</strain>
    </source>
</reference>
<protein>
    <submittedName>
        <fullName evidence="8">Transposase, IS4 family</fullName>
    </submittedName>
</protein>